<evidence type="ECO:0000313" key="8">
    <source>
        <dbReference type="Proteomes" id="UP000733379"/>
    </source>
</evidence>
<sequence>MAPPELGDHPYPQGAIVCAEQLLHTATLAVPIEGPAPTVTGALTTWTFSPVADILIAVAAMGYGWMVMRAHRRSEHWPVIRIASWYAGLACLVLALDSALATYSHRLFTIHMVVHLLMIAVVPALMVWGQPIRLLHLTGGPRARAIIDAARLRSPWRWLIAARFTVPLYAAVLVLTHLTGFQQAMLTHAWVHTAELLLYLISGYLLLLPLVGGELTTEPAWPYGLRLLVLAICVGPDTLVGVTLMMSSTVLAPAYAASRAWGPGALTDQNTAGVIMWLGGDGLMVVLMIIVAGQWVRAGDQARSFGPWLDGIRQRALLGESTSGGDIDAEQAALDAYNTRLAQLHGRRPVPRRDDKDGNPA</sequence>
<reference evidence="7 8" key="1">
    <citation type="submission" date="2021-06" db="EMBL/GenBank/DDBJ databases">
        <title>Actinomycetes sequencing.</title>
        <authorList>
            <person name="Shan Q."/>
        </authorList>
    </citation>
    <scope>NUCLEOTIDE SEQUENCE [LARGE SCALE GENOMIC DNA]</scope>
    <source>
        <strain evidence="7 8">NEAU-G5</strain>
    </source>
</reference>
<keyword evidence="2" id="KW-1003">Cell membrane</keyword>
<feature type="transmembrane region" description="Helical" evidence="6">
    <location>
        <begin position="158"/>
        <end position="176"/>
    </location>
</feature>
<evidence type="ECO:0000256" key="3">
    <source>
        <dbReference type="ARBA" id="ARBA00022692"/>
    </source>
</evidence>
<gene>
    <name evidence="7" type="ORF">KO481_30940</name>
</gene>
<evidence type="ECO:0000256" key="1">
    <source>
        <dbReference type="ARBA" id="ARBA00004651"/>
    </source>
</evidence>
<feature type="transmembrane region" description="Helical" evidence="6">
    <location>
        <begin position="78"/>
        <end position="96"/>
    </location>
</feature>
<evidence type="ECO:0000256" key="2">
    <source>
        <dbReference type="ARBA" id="ARBA00022475"/>
    </source>
</evidence>
<evidence type="ECO:0000313" key="7">
    <source>
        <dbReference type="EMBL" id="MBU3065924.1"/>
    </source>
</evidence>
<comment type="subcellular location">
    <subcellularLocation>
        <location evidence="1">Cell membrane</location>
        <topology evidence="1">Multi-pass membrane protein</topology>
    </subcellularLocation>
</comment>
<feature type="transmembrane region" description="Helical" evidence="6">
    <location>
        <begin position="46"/>
        <end position="66"/>
    </location>
</feature>
<keyword evidence="4 6" id="KW-1133">Transmembrane helix</keyword>
<protein>
    <submittedName>
        <fullName evidence="7">Cytochrome c oxidase assembly protein</fullName>
    </submittedName>
</protein>
<dbReference type="EMBL" id="JAHKNI010000012">
    <property type="protein sequence ID" value="MBU3065924.1"/>
    <property type="molecule type" value="Genomic_DNA"/>
</dbReference>
<comment type="caution">
    <text evidence="7">The sequence shown here is derived from an EMBL/GenBank/DDBJ whole genome shotgun (WGS) entry which is preliminary data.</text>
</comment>
<proteinExistence type="predicted"/>
<keyword evidence="3 6" id="KW-0812">Transmembrane</keyword>
<feature type="transmembrane region" description="Helical" evidence="6">
    <location>
        <begin position="275"/>
        <end position="296"/>
    </location>
</feature>
<evidence type="ECO:0000256" key="5">
    <source>
        <dbReference type="ARBA" id="ARBA00023136"/>
    </source>
</evidence>
<evidence type="ECO:0000256" key="6">
    <source>
        <dbReference type="SAM" id="Phobius"/>
    </source>
</evidence>
<keyword evidence="5 6" id="KW-0472">Membrane</keyword>
<dbReference type="RefSeq" id="WP_215921990.1">
    <property type="nucleotide sequence ID" value="NZ_JAHKNI010000012.1"/>
</dbReference>
<dbReference type="Proteomes" id="UP000733379">
    <property type="component" value="Unassembled WGS sequence"/>
</dbReference>
<name>A0ABS6B9S0_9NOCA</name>
<feature type="transmembrane region" description="Helical" evidence="6">
    <location>
        <begin position="227"/>
        <end position="255"/>
    </location>
</feature>
<organism evidence="7 8">
    <name type="scientific">Nocardia albiluteola</name>
    <dbReference type="NCBI Taxonomy" id="2842303"/>
    <lineage>
        <taxon>Bacteria</taxon>
        <taxon>Bacillati</taxon>
        <taxon>Actinomycetota</taxon>
        <taxon>Actinomycetes</taxon>
        <taxon>Mycobacteriales</taxon>
        <taxon>Nocardiaceae</taxon>
        <taxon>Nocardia</taxon>
    </lineage>
</organism>
<evidence type="ECO:0000256" key="4">
    <source>
        <dbReference type="ARBA" id="ARBA00022989"/>
    </source>
</evidence>
<dbReference type="InterPro" id="IPR019108">
    <property type="entry name" value="Caa3_assmbl_CtaG-rel"/>
</dbReference>
<feature type="transmembrane region" description="Helical" evidence="6">
    <location>
        <begin position="196"/>
        <end position="215"/>
    </location>
</feature>
<keyword evidence="8" id="KW-1185">Reference proteome</keyword>
<feature type="transmembrane region" description="Helical" evidence="6">
    <location>
        <begin position="108"/>
        <end position="128"/>
    </location>
</feature>
<dbReference type="Pfam" id="PF09678">
    <property type="entry name" value="Caa3_CtaG"/>
    <property type="match status" value="1"/>
</dbReference>
<accession>A0ABS6B9S0</accession>